<dbReference type="InterPro" id="IPR017938">
    <property type="entry name" value="Riboflavin_synthase-like_b-brl"/>
</dbReference>
<dbReference type="EMBL" id="RAXV01000003">
    <property type="protein sequence ID" value="RKG33709.1"/>
    <property type="molecule type" value="Genomic_DNA"/>
</dbReference>
<dbReference type="Gene3D" id="3.40.50.80">
    <property type="entry name" value="Nucleotide-binding domain of ferredoxin-NADP reductase (FNR) module"/>
    <property type="match status" value="1"/>
</dbReference>
<dbReference type="Gene3D" id="2.40.30.10">
    <property type="entry name" value="Translation factors"/>
    <property type="match status" value="1"/>
</dbReference>
<dbReference type="GO" id="GO:0051536">
    <property type="term" value="F:iron-sulfur cluster binding"/>
    <property type="evidence" value="ECO:0007669"/>
    <property type="project" value="InterPro"/>
</dbReference>
<dbReference type="AlphaFoldDB" id="A0A3A8EHS7"/>
<dbReference type="PANTHER" id="PTHR47354">
    <property type="entry name" value="NADH OXIDOREDUCTASE HCR"/>
    <property type="match status" value="1"/>
</dbReference>
<dbReference type="InterPro" id="IPR012675">
    <property type="entry name" value="Beta-grasp_dom_sf"/>
</dbReference>
<dbReference type="InterPro" id="IPR036010">
    <property type="entry name" value="2Fe-2S_ferredoxin-like_sf"/>
</dbReference>
<dbReference type="Pfam" id="PF00111">
    <property type="entry name" value="Fer2"/>
    <property type="match status" value="1"/>
</dbReference>
<dbReference type="CDD" id="cd00207">
    <property type="entry name" value="fer2"/>
    <property type="match status" value="1"/>
</dbReference>
<sequence>MNTMVYEPEWVREDFVDFIGEKLHPTWAWKKVKAKLVAKRGLSSNFNELTFKPNHNFKANQFQAGQSVLVTLAIKGVRQQRSYSIVSIDEYGVTIAVKQQGLVSNALAELPQNAVVELSQAQGDFVLNTQSQRPILFIASGSGITAIYAQLKQALKLNRLIALIYFSRDCAYGHELESLNQLHEHFSYHLIQTLKTKQHFSEDLLEQLLPDFTNYDCYACGASSMMHSIISLYKQLELSHQLKTEYFMLPNDAAEPQPVTFTRAQQAFLADSNLLASAEKAGLKPAHGCRMGICNTCSCTKVQGSVRNLLTGEVDHASNTQIKLCISQAVSPVVINL</sequence>
<dbReference type="InterPro" id="IPR039261">
    <property type="entry name" value="FNR_nucleotide-bd"/>
</dbReference>
<proteinExistence type="predicted"/>
<dbReference type="PROSITE" id="PS51384">
    <property type="entry name" value="FAD_FR"/>
    <property type="match status" value="1"/>
</dbReference>
<dbReference type="InterPro" id="IPR008333">
    <property type="entry name" value="Cbr1-like_FAD-bd_dom"/>
</dbReference>
<dbReference type="SUPFAM" id="SSF63380">
    <property type="entry name" value="Riboflavin synthase domain-like"/>
    <property type="match status" value="1"/>
</dbReference>
<accession>A0A3A8EHS7</accession>
<dbReference type="InterPro" id="IPR017927">
    <property type="entry name" value="FAD-bd_FR_type"/>
</dbReference>
<dbReference type="OrthoDB" id="9796486at2"/>
<dbReference type="InterPro" id="IPR001433">
    <property type="entry name" value="OxRdtase_FAD/NAD-bd"/>
</dbReference>
<dbReference type="SUPFAM" id="SSF52343">
    <property type="entry name" value="Ferredoxin reductase-like, C-terminal NADP-linked domain"/>
    <property type="match status" value="1"/>
</dbReference>
<dbReference type="RefSeq" id="WP_120401367.1">
    <property type="nucleotide sequence ID" value="NZ_RAXV01000003.1"/>
</dbReference>
<dbReference type="PANTHER" id="PTHR47354:SF3">
    <property type="entry name" value="OXIDOREDUCTASE-RELATED"/>
    <property type="match status" value="1"/>
</dbReference>
<protein>
    <submittedName>
        <fullName evidence="2">Ferredoxin reductase</fullName>
    </submittedName>
</protein>
<reference evidence="2 3" key="1">
    <citation type="submission" date="2018-09" db="EMBL/GenBank/DDBJ databases">
        <title>The draft genome of Acinetobacter spp. strains.</title>
        <authorList>
            <person name="Qin J."/>
            <person name="Feng Y."/>
            <person name="Zong Z."/>
        </authorList>
    </citation>
    <scope>NUCLEOTIDE SEQUENCE [LARGE SCALE GENOMIC DNA]</scope>
    <source>
        <strain evidence="2 3">WCHAc060012</strain>
    </source>
</reference>
<keyword evidence="3" id="KW-1185">Reference proteome</keyword>
<dbReference type="InterPro" id="IPR001041">
    <property type="entry name" value="2Fe-2S_ferredoxin-type"/>
</dbReference>
<dbReference type="InterPro" id="IPR050415">
    <property type="entry name" value="MRET"/>
</dbReference>
<evidence type="ECO:0000313" key="3">
    <source>
        <dbReference type="Proteomes" id="UP000282388"/>
    </source>
</evidence>
<dbReference type="Pfam" id="PF00175">
    <property type="entry name" value="NAD_binding_1"/>
    <property type="match status" value="1"/>
</dbReference>
<comment type="caution">
    <text evidence="2">The sequence shown here is derived from an EMBL/GenBank/DDBJ whole genome shotgun (WGS) entry which is preliminary data.</text>
</comment>
<organism evidence="2 3">
    <name type="scientific">Acinetobacter tianfuensis</name>
    <dbReference type="NCBI Taxonomy" id="2419603"/>
    <lineage>
        <taxon>Bacteria</taxon>
        <taxon>Pseudomonadati</taxon>
        <taxon>Pseudomonadota</taxon>
        <taxon>Gammaproteobacteria</taxon>
        <taxon>Moraxellales</taxon>
        <taxon>Moraxellaceae</taxon>
        <taxon>Acinetobacter</taxon>
    </lineage>
</organism>
<gene>
    <name evidence="2" type="ORF">D7V32_02590</name>
</gene>
<dbReference type="Proteomes" id="UP000282388">
    <property type="component" value="Unassembled WGS sequence"/>
</dbReference>
<dbReference type="Pfam" id="PF00970">
    <property type="entry name" value="FAD_binding_6"/>
    <property type="match status" value="1"/>
</dbReference>
<dbReference type="SUPFAM" id="SSF54292">
    <property type="entry name" value="2Fe-2S ferredoxin-like"/>
    <property type="match status" value="1"/>
</dbReference>
<name>A0A3A8EHS7_9GAMM</name>
<evidence type="ECO:0000313" key="2">
    <source>
        <dbReference type="EMBL" id="RKG33709.1"/>
    </source>
</evidence>
<evidence type="ECO:0000259" key="1">
    <source>
        <dbReference type="PROSITE" id="PS51384"/>
    </source>
</evidence>
<dbReference type="Gene3D" id="3.10.20.30">
    <property type="match status" value="1"/>
</dbReference>
<feature type="domain" description="FAD-binding FR-type" evidence="1">
    <location>
        <begin position="29"/>
        <end position="128"/>
    </location>
</feature>
<dbReference type="GO" id="GO:0016491">
    <property type="term" value="F:oxidoreductase activity"/>
    <property type="evidence" value="ECO:0007669"/>
    <property type="project" value="InterPro"/>
</dbReference>